<dbReference type="FunFam" id="3.20.20.100:FF:000004">
    <property type="entry name" value="Oxidoreductase, aldo/keto reductase"/>
    <property type="match status" value="1"/>
</dbReference>
<dbReference type="RefSeq" id="WP_111728013.1">
    <property type="nucleotide sequence ID" value="NZ_QHKO01000001.1"/>
</dbReference>
<evidence type="ECO:0000259" key="2">
    <source>
        <dbReference type="Pfam" id="PF00248"/>
    </source>
</evidence>
<feature type="domain" description="NADP-dependent oxidoreductase" evidence="2">
    <location>
        <begin position="21"/>
        <end position="316"/>
    </location>
</feature>
<dbReference type="OrthoDB" id="5523216at2"/>
<evidence type="ECO:0000313" key="4">
    <source>
        <dbReference type="Proteomes" id="UP000249169"/>
    </source>
</evidence>
<accession>A0A328CCC6</accession>
<dbReference type="Proteomes" id="UP000249169">
    <property type="component" value="Unassembled WGS sequence"/>
</dbReference>
<sequence>MTQLPPIATRRLGQTGLNVSRICLGTMMFADRTGLPEAKSIADLCLDHGVYFWDTADMYSRGGSEAMVGELMAGRRDQIVLATKACRPMSERPNDRGLSARHLIAACEASLRRLNTDYIDIYYLHFTDPQTRPEETLRALEDLVRSGKVRYAGVSNHQAWEVADRVGLARAHGWQPIDVVQPLYNILNRDIERELIPMAEHYGMGVVTYSSLARGVLTGKYRAGAAPPEGSRRARGDVRLSQAEWRAESLELVEELRPLAEQRDVPLSQLATAWTLANPLVDSVIIGPRTLAQARDALQSAALRWDDELERAIDALSPRGTHTGREIPDQEVFPIRGRPTQYPTFKY</sequence>
<dbReference type="PRINTS" id="PR00069">
    <property type="entry name" value="ALDKETRDTASE"/>
</dbReference>
<dbReference type="InterPro" id="IPR050523">
    <property type="entry name" value="AKR_Detox_Biosynth"/>
</dbReference>
<dbReference type="InterPro" id="IPR023210">
    <property type="entry name" value="NADP_OxRdtase_dom"/>
</dbReference>
<dbReference type="GO" id="GO:0016491">
    <property type="term" value="F:oxidoreductase activity"/>
    <property type="evidence" value="ECO:0007669"/>
    <property type="project" value="UniProtKB-KW"/>
</dbReference>
<comment type="caution">
    <text evidence="3">The sequence shown here is derived from an EMBL/GenBank/DDBJ whole genome shotgun (WGS) entry which is preliminary data.</text>
</comment>
<reference evidence="3 4" key="1">
    <citation type="submission" date="2018-05" db="EMBL/GenBank/DDBJ databases">
        <title>Lujinxingia marina gen. nov. sp. nov., a new facultative anaerobic member of the class Deltaproteobacteria, and proposal of Lujinxingaceae fam. nov.</title>
        <authorList>
            <person name="Li C.-M."/>
        </authorList>
    </citation>
    <scope>NUCLEOTIDE SEQUENCE [LARGE SCALE GENOMIC DNA]</scope>
    <source>
        <strain evidence="3 4">B210</strain>
    </source>
</reference>
<protein>
    <submittedName>
        <fullName evidence="3">NADP-dependent oxidoreductase</fullName>
    </submittedName>
</protein>
<proteinExistence type="predicted"/>
<dbReference type="Gene3D" id="3.20.20.100">
    <property type="entry name" value="NADP-dependent oxidoreductase domain"/>
    <property type="match status" value="1"/>
</dbReference>
<gene>
    <name evidence="3" type="ORF">DL240_01120</name>
</gene>
<organism evidence="3 4">
    <name type="scientific">Lujinxingia litoralis</name>
    <dbReference type="NCBI Taxonomy" id="2211119"/>
    <lineage>
        <taxon>Bacteria</taxon>
        <taxon>Deltaproteobacteria</taxon>
        <taxon>Bradymonadales</taxon>
        <taxon>Lujinxingiaceae</taxon>
        <taxon>Lujinxingia</taxon>
    </lineage>
</organism>
<keyword evidence="1" id="KW-0560">Oxidoreductase</keyword>
<dbReference type="PANTHER" id="PTHR43364">
    <property type="entry name" value="NADH-SPECIFIC METHYLGLYOXAL REDUCTASE-RELATED"/>
    <property type="match status" value="1"/>
</dbReference>
<dbReference type="InterPro" id="IPR020471">
    <property type="entry name" value="AKR"/>
</dbReference>
<dbReference type="Pfam" id="PF00248">
    <property type="entry name" value="Aldo_ket_red"/>
    <property type="match status" value="1"/>
</dbReference>
<dbReference type="GO" id="GO:0005829">
    <property type="term" value="C:cytosol"/>
    <property type="evidence" value="ECO:0007669"/>
    <property type="project" value="TreeGrafter"/>
</dbReference>
<keyword evidence="4" id="KW-1185">Reference proteome</keyword>
<dbReference type="PANTHER" id="PTHR43364:SF4">
    <property type="entry name" value="NAD(P)-LINKED OXIDOREDUCTASE SUPERFAMILY PROTEIN"/>
    <property type="match status" value="1"/>
</dbReference>
<dbReference type="EMBL" id="QHKO01000001">
    <property type="protein sequence ID" value="RAL24841.1"/>
    <property type="molecule type" value="Genomic_DNA"/>
</dbReference>
<evidence type="ECO:0000313" key="3">
    <source>
        <dbReference type="EMBL" id="RAL24841.1"/>
    </source>
</evidence>
<dbReference type="InterPro" id="IPR036812">
    <property type="entry name" value="NAD(P)_OxRdtase_dom_sf"/>
</dbReference>
<dbReference type="SUPFAM" id="SSF51430">
    <property type="entry name" value="NAD(P)-linked oxidoreductase"/>
    <property type="match status" value="1"/>
</dbReference>
<dbReference type="AlphaFoldDB" id="A0A328CCC6"/>
<name>A0A328CCC6_9DELT</name>
<evidence type="ECO:0000256" key="1">
    <source>
        <dbReference type="ARBA" id="ARBA00023002"/>
    </source>
</evidence>